<reference evidence="2 3" key="1">
    <citation type="journal article" date="2023" name="Mol. Biol. Evol.">
        <title>Genomics of Secondarily Temperate Adaptation in the Only Non-Antarctic Icefish.</title>
        <authorList>
            <person name="Rivera-Colon A.G."/>
            <person name="Rayamajhi N."/>
            <person name="Minhas B.F."/>
            <person name="Madrigal G."/>
            <person name="Bilyk K.T."/>
            <person name="Yoon V."/>
            <person name="Hune M."/>
            <person name="Gregory S."/>
            <person name="Cheng C.H.C."/>
            <person name="Catchen J.M."/>
        </authorList>
    </citation>
    <scope>NUCLEOTIDE SEQUENCE [LARGE SCALE GENOMIC DNA]</scope>
    <source>
        <tissue evidence="2">White muscle</tissue>
    </source>
</reference>
<accession>A0AAN8C682</accession>
<protein>
    <submittedName>
        <fullName evidence="2">Uncharacterized protein</fullName>
    </submittedName>
</protein>
<gene>
    <name evidence="2" type="ORF">CgunFtcFv8_015143</name>
</gene>
<sequence length="147" mass="16911">MRHITLTPRMEAVMTDYWYYNAGIDPDTTLSENVQSKVKRYQDPSNREVLSQFMCHDLRTVNRYYASNPGVKEALGIRYMFQQSFAQATMDAQAEAGIDLKQQVPPLPQLQLRSQSRRQSERHPPLQHSVRQGELQPIVPSSAAMMN</sequence>
<evidence type="ECO:0000313" key="2">
    <source>
        <dbReference type="EMBL" id="KAK5897657.1"/>
    </source>
</evidence>
<dbReference type="EMBL" id="JAURVH010001533">
    <property type="protein sequence ID" value="KAK5897657.1"/>
    <property type="molecule type" value="Genomic_DNA"/>
</dbReference>
<organism evidence="2 3">
    <name type="scientific">Champsocephalus gunnari</name>
    <name type="common">Mackerel icefish</name>
    <dbReference type="NCBI Taxonomy" id="52237"/>
    <lineage>
        <taxon>Eukaryota</taxon>
        <taxon>Metazoa</taxon>
        <taxon>Chordata</taxon>
        <taxon>Craniata</taxon>
        <taxon>Vertebrata</taxon>
        <taxon>Euteleostomi</taxon>
        <taxon>Actinopterygii</taxon>
        <taxon>Neopterygii</taxon>
        <taxon>Teleostei</taxon>
        <taxon>Neoteleostei</taxon>
        <taxon>Acanthomorphata</taxon>
        <taxon>Eupercaria</taxon>
        <taxon>Perciformes</taxon>
        <taxon>Notothenioidei</taxon>
        <taxon>Channichthyidae</taxon>
        <taxon>Champsocephalus</taxon>
    </lineage>
</organism>
<name>A0AAN8C682_CHAGU</name>
<keyword evidence="3" id="KW-1185">Reference proteome</keyword>
<comment type="caution">
    <text evidence="2">The sequence shown here is derived from an EMBL/GenBank/DDBJ whole genome shotgun (WGS) entry which is preliminary data.</text>
</comment>
<evidence type="ECO:0000256" key="1">
    <source>
        <dbReference type="SAM" id="MobiDB-lite"/>
    </source>
</evidence>
<proteinExistence type="predicted"/>
<evidence type="ECO:0000313" key="3">
    <source>
        <dbReference type="Proteomes" id="UP001331515"/>
    </source>
</evidence>
<dbReference type="AlphaFoldDB" id="A0AAN8C682"/>
<dbReference type="Proteomes" id="UP001331515">
    <property type="component" value="Unassembled WGS sequence"/>
</dbReference>
<feature type="region of interest" description="Disordered" evidence="1">
    <location>
        <begin position="112"/>
        <end position="147"/>
    </location>
</feature>